<reference evidence="3 4" key="1">
    <citation type="submission" date="2016-07" db="EMBL/GenBank/DDBJ databases">
        <title>Draft genome of Scalindua rubra, obtained from a brine-seawater interface in the Red Sea, sheds light on salt adaptation in anammox bacteria.</title>
        <authorList>
            <person name="Speth D.R."/>
            <person name="Lagkouvardos I."/>
            <person name="Wang Y."/>
            <person name="Qian P.-Y."/>
            <person name="Dutilh B.E."/>
            <person name="Jetten M.S."/>
        </authorList>
    </citation>
    <scope>NUCLEOTIDE SEQUENCE [LARGE SCALE GENOMIC DNA]</scope>
    <source>
        <strain evidence="3">BSI-1</strain>
    </source>
</reference>
<dbReference type="NCBIfam" id="TIGR00256">
    <property type="entry name" value="D-aminoacyl-tRNA deacylase"/>
    <property type="match status" value="1"/>
</dbReference>
<dbReference type="PANTHER" id="PTHR10472:SF5">
    <property type="entry name" value="D-AMINOACYL-TRNA DEACYLASE 1"/>
    <property type="match status" value="1"/>
</dbReference>
<keyword evidence="2" id="KW-0963">Cytoplasm</keyword>
<dbReference type="AlphaFoldDB" id="A0A1E3XBC4"/>
<comment type="catalytic activity">
    <reaction evidence="2">
        <text>glycyl-tRNA(Ala) + H2O = tRNA(Ala) + glycine + H(+)</text>
        <dbReference type="Rhea" id="RHEA:53744"/>
        <dbReference type="Rhea" id="RHEA-COMP:9657"/>
        <dbReference type="Rhea" id="RHEA-COMP:13640"/>
        <dbReference type="ChEBI" id="CHEBI:15377"/>
        <dbReference type="ChEBI" id="CHEBI:15378"/>
        <dbReference type="ChEBI" id="CHEBI:57305"/>
        <dbReference type="ChEBI" id="CHEBI:78442"/>
        <dbReference type="ChEBI" id="CHEBI:78522"/>
    </reaction>
</comment>
<feature type="short sequence motif" description="Gly-cisPro motif, important for rejection of L-amino acids" evidence="2">
    <location>
        <begin position="137"/>
        <end position="138"/>
    </location>
</feature>
<dbReference type="GO" id="GO:0019478">
    <property type="term" value="P:D-amino acid catabolic process"/>
    <property type="evidence" value="ECO:0007669"/>
    <property type="project" value="UniProtKB-UniRule"/>
</dbReference>
<dbReference type="PATRIC" id="fig|1872076.5.peg.2271"/>
<name>A0A1E3XBC4_9BACT</name>
<dbReference type="PANTHER" id="PTHR10472">
    <property type="entry name" value="D-TYROSYL-TRNA TYR DEACYLASE"/>
    <property type="match status" value="1"/>
</dbReference>
<dbReference type="GO" id="GO:0043908">
    <property type="term" value="F:Ser(Gly)-tRNA(Ala) hydrolase activity"/>
    <property type="evidence" value="ECO:0007669"/>
    <property type="project" value="UniProtKB-UniRule"/>
</dbReference>
<keyword evidence="2 3" id="KW-0378">Hydrolase</keyword>
<dbReference type="HAMAP" id="MF_00518">
    <property type="entry name" value="Deacylase_Dtd"/>
    <property type="match status" value="1"/>
</dbReference>
<comment type="domain">
    <text evidence="2">A Gly-cisPro motif from one monomer fits into the active site of the other monomer to allow specific chiral rejection of L-amino acids.</text>
</comment>
<accession>A0A1E3XBC4</accession>
<comment type="caution">
    <text evidence="3">The sequence shown here is derived from an EMBL/GenBank/DDBJ whole genome shotgun (WGS) entry which is preliminary data.</text>
</comment>
<dbReference type="GO" id="GO:0000049">
    <property type="term" value="F:tRNA binding"/>
    <property type="evidence" value="ECO:0007669"/>
    <property type="project" value="UniProtKB-UniRule"/>
</dbReference>
<evidence type="ECO:0000256" key="2">
    <source>
        <dbReference type="HAMAP-Rule" id="MF_00518"/>
    </source>
</evidence>
<dbReference type="Pfam" id="PF02580">
    <property type="entry name" value="Tyr_Deacylase"/>
    <property type="match status" value="1"/>
</dbReference>
<dbReference type="Proteomes" id="UP000094056">
    <property type="component" value="Unassembled WGS sequence"/>
</dbReference>
<sequence>MRAVVQRVISASIKVDSKQINKIDKGIVAFVGIGREDTDKDADYVASKIMGLRIFEDNDGKMNLSLKDFNGQVLIVSQFTLFGDCRKGKRPSFESAAGIEKAKALYEYLIEKCKQSNLVIGKGIFREKMLIELVNDGPVTILLDSKKVF</sequence>
<dbReference type="Gene3D" id="3.50.80.10">
    <property type="entry name" value="D-tyrosyl-tRNA(Tyr) deacylase"/>
    <property type="match status" value="1"/>
</dbReference>
<dbReference type="SUPFAM" id="SSF69500">
    <property type="entry name" value="DTD-like"/>
    <property type="match status" value="1"/>
</dbReference>
<protein>
    <recommendedName>
        <fullName evidence="2">D-aminoacyl-tRNA deacylase</fullName>
        <shortName evidence="2">DTD</shortName>
        <ecNumber evidence="2">3.1.1.96</ecNumber>
    </recommendedName>
    <alternativeName>
        <fullName evidence="2">Gly-tRNA(Ala) deacylase</fullName>
        <ecNumber evidence="2">3.1.1.-</ecNumber>
    </alternativeName>
</protein>
<comment type="subcellular location">
    <subcellularLocation>
        <location evidence="2">Cytoplasm</location>
    </subcellularLocation>
</comment>
<dbReference type="EC" id="3.1.1.96" evidence="2"/>
<dbReference type="GO" id="GO:0106026">
    <property type="term" value="F:Gly-tRNA(Ala) deacylase activity"/>
    <property type="evidence" value="ECO:0007669"/>
    <property type="project" value="UniProtKB-UniRule"/>
</dbReference>
<evidence type="ECO:0000313" key="3">
    <source>
        <dbReference type="EMBL" id="ODS32926.1"/>
    </source>
</evidence>
<dbReference type="EMBL" id="MAYW01000043">
    <property type="protein sequence ID" value="ODS32926.1"/>
    <property type="molecule type" value="Genomic_DNA"/>
</dbReference>
<comment type="function">
    <text evidence="2">An aminoacyl-tRNA editing enzyme that deacylates mischarged D-aminoacyl-tRNAs. Also deacylates mischarged glycyl-tRNA(Ala), protecting cells against glycine mischarging by AlaRS. Acts via tRNA-based rather than protein-based catalysis; rejects L-amino acids rather than detecting D-amino acids in the active site. By recycling D-aminoacyl-tRNA to D-amino acids and free tRNA molecules, this enzyme counteracts the toxicity associated with the formation of D-aminoacyl-tRNA entities in vivo and helps enforce protein L-homochirality.</text>
</comment>
<evidence type="ECO:0000256" key="1">
    <source>
        <dbReference type="ARBA" id="ARBA00009673"/>
    </source>
</evidence>
<gene>
    <name evidence="2 3" type="primary">dtd</name>
    <name evidence="3" type="ORF">SCARUB_01927</name>
</gene>
<comment type="catalytic activity">
    <reaction evidence="2">
        <text>a D-aminoacyl-tRNA + H2O = a tRNA + a D-alpha-amino acid + H(+)</text>
        <dbReference type="Rhea" id="RHEA:13953"/>
        <dbReference type="Rhea" id="RHEA-COMP:10123"/>
        <dbReference type="Rhea" id="RHEA-COMP:10124"/>
        <dbReference type="ChEBI" id="CHEBI:15377"/>
        <dbReference type="ChEBI" id="CHEBI:15378"/>
        <dbReference type="ChEBI" id="CHEBI:59871"/>
        <dbReference type="ChEBI" id="CHEBI:78442"/>
        <dbReference type="ChEBI" id="CHEBI:79333"/>
        <dbReference type="EC" id="3.1.1.96"/>
    </reaction>
</comment>
<dbReference type="FunFam" id="3.50.80.10:FF:000001">
    <property type="entry name" value="D-aminoacyl-tRNA deacylase"/>
    <property type="match status" value="1"/>
</dbReference>
<keyword evidence="2" id="KW-0694">RNA-binding</keyword>
<dbReference type="GO" id="GO:0005737">
    <property type="term" value="C:cytoplasm"/>
    <property type="evidence" value="ECO:0007669"/>
    <property type="project" value="UniProtKB-SubCell"/>
</dbReference>
<dbReference type="InterPro" id="IPR003732">
    <property type="entry name" value="Daa-tRNA_deacyls_DTD"/>
</dbReference>
<proteinExistence type="inferred from homology"/>
<evidence type="ECO:0000313" key="4">
    <source>
        <dbReference type="Proteomes" id="UP000094056"/>
    </source>
</evidence>
<comment type="subunit">
    <text evidence="2">Homodimer.</text>
</comment>
<dbReference type="EC" id="3.1.1.-" evidence="2"/>
<organism evidence="3 4">
    <name type="scientific">Candidatus Scalindua rubra</name>
    <dbReference type="NCBI Taxonomy" id="1872076"/>
    <lineage>
        <taxon>Bacteria</taxon>
        <taxon>Pseudomonadati</taxon>
        <taxon>Planctomycetota</taxon>
        <taxon>Candidatus Brocadiia</taxon>
        <taxon>Candidatus Brocadiales</taxon>
        <taxon>Candidatus Scalinduaceae</taxon>
        <taxon>Candidatus Scalindua</taxon>
    </lineage>
</organism>
<keyword evidence="2" id="KW-0820">tRNA-binding</keyword>
<dbReference type="InterPro" id="IPR023509">
    <property type="entry name" value="DTD-like_sf"/>
</dbReference>
<comment type="similarity">
    <text evidence="1 2">Belongs to the DTD family.</text>
</comment>
<dbReference type="GO" id="GO:0051500">
    <property type="term" value="F:D-tyrosyl-tRNA(Tyr) deacylase activity"/>
    <property type="evidence" value="ECO:0007669"/>
    <property type="project" value="TreeGrafter"/>
</dbReference>